<dbReference type="Proteomes" id="UP000026714">
    <property type="component" value="Unassembled WGS sequence"/>
</dbReference>
<reference evidence="1 2" key="1">
    <citation type="journal article" date="2014" name="FEMS Microbiol. Ecol.">
        <title>Sphaerotilus natans encrusted with nanoball-shaped Fe(III) oxide minerals formed by nitrate-reducing mixotrophic Fe(II) oxidation.</title>
        <authorList>
            <person name="Park S."/>
            <person name="Kim D.H."/>
            <person name="Lee J.H."/>
            <person name="Hur H.G."/>
        </authorList>
    </citation>
    <scope>NUCLEOTIDE SEQUENCE [LARGE SCALE GENOMIC DNA]</scope>
    <source>
        <strain evidence="1 2">DSM 6575</strain>
    </source>
</reference>
<organism evidence="1 2">
    <name type="scientific">Sphaerotilus natans subsp. natans DSM 6575</name>
    <dbReference type="NCBI Taxonomy" id="1286631"/>
    <lineage>
        <taxon>Bacteria</taxon>
        <taxon>Pseudomonadati</taxon>
        <taxon>Pseudomonadota</taxon>
        <taxon>Betaproteobacteria</taxon>
        <taxon>Burkholderiales</taxon>
        <taxon>Sphaerotilaceae</taxon>
        <taxon>Sphaerotilus</taxon>
    </lineage>
</organism>
<dbReference type="STRING" id="34103.SAMN05421778_101293"/>
<sequence>MNKIEAIRRANLQHLVWTEAEGNATKFASKYGMHQSHVNRYAAEHCESSKPMGNLAARNFERRIGLEQGALDRLLPGAKLGNDNTDAVRTVLSDPELIAQVIGRAIVVIPDHQMEMFEALLRMIRANPKDGSSMGFLSSMIRNAPSPALP</sequence>
<dbReference type="RefSeq" id="WP_037485354.1">
    <property type="nucleotide sequence ID" value="NZ_AZRA01000123.1"/>
</dbReference>
<accession>A0A059KGP8</accession>
<keyword evidence="2" id="KW-1185">Reference proteome</keyword>
<comment type="caution">
    <text evidence="1">The sequence shown here is derived from an EMBL/GenBank/DDBJ whole genome shotgun (WGS) entry which is preliminary data.</text>
</comment>
<gene>
    <name evidence="1" type="ORF">X805_37560</name>
</gene>
<evidence type="ECO:0000313" key="1">
    <source>
        <dbReference type="EMBL" id="KDB50621.1"/>
    </source>
</evidence>
<protein>
    <submittedName>
        <fullName evidence="1">Uncharacterized protein</fullName>
    </submittedName>
</protein>
<proteinExistence type="predicted"/>
<dbReference type="AlphaFoldDB" id="A0A059KGP8"/>
<dbReference type="EMBL" id="AZRA01000123">
    <property type="protein sequence ID" value="KDB50621.1"/>
    <property type="molecule type" value="Genomic_DNA"/>
</dbReference>
<name>A0A059KGP8_9BURK</name>
<evidence type="ECO:0000313" key="2">
    <source>
        <dbReference type="Proteomes" id="UP000026714"/>
    </source>
</evidence>